<evidence type="ECO:0000313" key="2">
    <source>
        <dbReference type="Proteomes" id="UP000325141"/>
    </source>
</evidence>
<accession>A0A5M6CRQ8</accession>
<evidence type="ECO:0000313" key="1">
    <source>
        <dbReference type="EMBL" id="KAA5535785.1"/>
    </source>
</evidence>
<proteinExistence type="predicted"/>
<dbReference type="EMBL" id="VWSG01000003">
    <property type="protein sequence ID" value="KAA5535785.1"/>
    <property type="molecule type" value="Genomic_DNA"/>
</dbReference>
<protein>
    <submittedName>
        <fullName evidence="1">Uncharacterized protein</fullName>
    </submittedName>
</protein>
<dbReference type="RefSeq" id="WP_150010870.1">
    <property type="nucleotide sequence ID" value="NZ_VWSG01000003.1"/>
</dbReference>
<keyword evidence="2" id="KW-1185">Reference proteome</keyword>
<reference evidence="1 2" key="1">
    <citation type="submission" date="2019-09" db="EMBL/GenBank/DDBJ databases">
        <title>Genome sequence and assembly of Flavobacterium sp.</title>
        <authorList>
            <person name="Chhetri G."/>
        </authorList>
    </citation>
    <scope>NUCLEOTIDE SEQUENCE [LARGE SCALE GENOMIC DNA]</scope>
    <source>
        <strain evidence="1 2">SNL9</strain>
    </source>
</reference>
<dbReference type="AlphaFoldDB" id="A0A5M6CRQ8"/>
<gene>
    <name evidence="1" type="ORF">F0460_04930</name>
</gene>
<sequence>MSLVDSWAASELDKGVYYSISKMSDHLKQYEKIAWSKDEYSGYRSDYYIILLNNAYLSGKWVASIFYTEKVNKQNKIDGNSRSFIELSVKMFIYGLTDRQDKQIETYEKNENFFQDLYVKGKKNPEKYYWESMDALRILDPAISIYFDRRTS</sequence>
<name>A0A5M6CRQ8_9FLAO</name>
<organism evidence="1 2">
    <name type="scientific">Paenimyroides baculatum</name>
    <dbReference type="NCBI Taxonomy" id="2608000"/>
    <lineage>
        <taxon>Bacteria</taxon>
        <taxon>Pseudomonadati</taxon>
        <taxon>Bacteroidota</taxon>
        <taxon>Flavobacteriia</taxon>
        <taxon>Flavobacteriales</taxon>
        <taxon>Flavobacteriaceae</taxon>
        <taxon>Paenimyroides</taxon>
    </lineage>
</organism>
<comment type="caution">
    <text evidence="1">The sequence shown here is derived from an EMBL/GenBank/DDBJ whole genome shotgun (WGS) entry which is preliminary data.</text>
</comment>
<dbReference type="Proteomes" id="UP000325141">
    <property type="component" value="Unassembled WGS sequence"/>
</dbReference>